<dbReference type="GO" id="GO:0032259">
    <property type="term" value="P:methylation"/>
    <property type="evidence" value="ECO:0007669"/>
    <property type="project" value="UniProtKB-KW"/>
</dbReference>
<keyword evidence="2 4" id="KW-0808">Transferase</keyword>
<dbReference type="GO" id="GO:0006396">
    <property type="term" value="P:RNA processing"/>
    <property type="evidence" value="ECO:0007669"/>
    <property type="project" value="InterPro"/>
</dbReference>
<feature type="domain" description="tRNA/rRNA methyltransferase SpoU type" evidence="3">
    <location>
        <begin position="111"/>
        <end position="244"/>
    </location>
</feature>
<name>A0A7X2PDN8_9SPIO</name>
<dbReference type="GO" id="GO:0008173">
    <property type="term" value="F:RNA methyltransferase activity"/>
    <property type="evidence" value="ECO:0007669"/>
    <property type="project" value="InterPro"/>
</dbReference>
<comment type="caution">
    <text evidence="4">The sequence shown here is derived from an EMBL/GenBank/DDBJ whole genome shotgun (WGS) entry which is preliminary data.</text>
</comment>
<evidence type="ECO:0000256" key="1">
    <source>
        <dbReference type="ARBA" id="ARBA00022603"/>
    </source>
</evidence>
<keyword evidence="5" id="KW-1185">Reference proteome</keyword>
<dbReference type="InterPro" id="IPR029026">
    <property type="entry name" value="tRNA_m1G_MTases_N"/>
</dbReference>
<dbReference type="SUPFAM" id="SSF75217">
    <property type="entry name" value="alpha/beta knot"/>
    <property type="match status" value="1"/>
</dbReference>
<dbReference type="InterPro" id="IPR029028">
    <property type="entry name" value="Alpha/beta_knot_MTases"/>
</dbReference>
<dbReference type="InterPro" id="IPR001537">
    <property type="entry name" value="SpoU_MeTrfase"/>
</dbReference>
<dbReference type="PANTHER" id="PTHR43191:SF2">
    <property type="entry name" value="RRNA METHYLTRANSFERASE 3, MITOCHONDRIAL"/>
    <property type="match status" value="1"/>
</dbReference>
<dbReference type="Pfam" id="PF00588">
    <property type="entry name" value="SpoU_methylase"/>
    <property type="match status" value="1"/>
</dbReference>
<proteinExistence type="predicted"/>
<organism evidence="4 5">
    <name type="scientific">Bullifex porci</name>
    <dbReference type="NCBI Taxonomy" id="2606638"/>
    <lineage>
        <taxon>Bacteria</taxon>
        <taxon>Pseudomonadati</taxon>
        <taxon>Spirochaetota</taxon>
        <taxon>Spirochaetia</taxon>
        <taxon>Spirochaetales</taxon>
        <taxon>Spirochaetaceae</taxon>
        <taxon>Bullifex</taxon>
    </lineage>
</organism>
<dbReference type="InterPro" id="IPR051259">
    <property type="entry name" value="rRNA_Methyltransferase"/>
</dbReference>
<dbReference type="GO" id="GO:0003723">
    <property type="term" value="F:RNA binding"/>
    <property type="evidence" value="ECO:0007669"/>
    <property type="project" value="InterPro"/>
</dbReference>
<evidence type="ECO:0000259" key="3">
    <source>
        <dbReference type="Pfam" id="PF00588"/>
    </source>
</evidence>
<dbReference type="PANTHER" id="PTHR43191">
    <property type="entry name" value="RRNA METHYLTRANSFERASE 3"/>
    <property type="match status" value="1"/>
</dbReference>
<dbReference type="EMBL" id="VUNN01000021">
    <property type="protein sequence ID" value="MSU06943.1"/>
    <property type="molecule type" value="Genomic_DNA"/>
</dbReference>
<keyword evidence="1 4" id="KW-0489">Methyltransferase</keyword>
<evidence type="ECO:0000256" key="2">
    <source>
        <dbReference type="ARBA" id="ARBA00022679"/>
    </source>
</evidence>
<reference evidence="4 5" key="1">
    <citation type="submission" date="2019-08" db="EMBL/GenBank/DDBJ databases">
        <title>In-depth cultivation of the pig gut microbiome towards novel bacterial diversity and tailored functional studies.</title>
        <authorList>
            <person name="Wylensek D."/>
            <person name="Hitch T.C.A."/>
            <person name="Clavel T."/>
        </authorList>
    </citation>
    <scope>NUCLEOTIDE SEQUENCE [LARGE SCALE GENOMIC DNA]</scope>
    <source>
        <strain evidence="4 5">NM-380-WT-3C1</strain>
    </source>
</reference>
<accession>A0A7X2PDN8</accession>
<protein>
    <submittedName>
        <fullName evidence="4">TrmH family RNA methyltransferase</fullName>
    </submittedName>
</protein>
<dbReference type="CDD" id="cd18082">
    <property type="entry name" value="SpoU-like_family"/>
    <property type="match status" value="1"/>
</dbReference>
<gene>
    <name evidence="4" type="ORF">FYJ80_09190</name>
</gene>
<dbReference type="AlphaFoldDB" id="A0A7X2PDN8"/>
<sequence>MKMITLKKIKTLKPRVQLRKCAGQAYLASKGETFESEYILGLKDIALSLDFVSDKEYFEKAFLELAAGNLKRGEDIYYKSLAILGEEVADWDIIDSDNKLDNSIRKVMPRYLLLDRIRSPYNIGAIFRSAESFGIKHIYLYECGDVNSPRAIRTSRGAIDVVEHSIINSLDEVKGPFFALELGGKDIKEFSFPAEGTCILGSEESGVSPECLELAKSSLGKVEIPLHGAKGSINVSVAAGILMYSWDQFPFPLS</sequence>
<evidence type="ECO:0000313" key="4">
    <source>
        <dbReference type="EMBL" id="MSU06943.1"/>
    </source>
</evidence>
<evidence type="ECO:0000313" key="5">
    <source>
        <dbReference type="Proteomes" id="UP000460549"/>
    </source>
</evidence>
<dbReference type="Proteomes" id="UP000460549">
    <property type="component" value="Unassembled WGS sequence"/>
</dbReference>
<dbReference type="Gene3D" id="3.40.1280.10">
    <property type="match status" value="1"/>
</dbReference>